<dbReference type="Pfam" id="PF01841">
    <property type="entry name" value="Transglut_core"/>
    <property type="match status" value="1"/>
</dbReference>
<sequence length="296" mass="32824">MKYKISHTTRYQYGEPASISHNELYLTPRNTPSQRCLDRSITLLPKPSVLSQRVDYFGNTVTSTTIQEQHNVMEITAESQILLTPLLQPIPEQTQPWENVINTVWQHTTQEDLEAFQFIFASPMIPVGKQYAEWAQDIFLPGAPVLKAAMELTGKIFKEFKYDPQATTTTTPVETAFDIKRGVCQDFAHIQIACLRSLGLPARYISGYLHTLPPPGKPKLIGSDASHAWLAIYIPGSGWVDLDPTNNVIPTDQHLTLAWGRDYSDVTPVKGTVLGGGQHQLSVAVDVNQIPASATG</sequence>
<dbReference type="InterPro" id="IPR002931">
    <property type="entry name" value="Transglutaminase-like"/>
</dbReference>
<evidence type="ECO:0000259" key="1">
    <source>
        <dbReference type="SMART" id="SM00460"/>
    </source>
</evidence>
<dbReference type="Proteomes" id="UP000191931">
    <property type="component" value="Unassembled WGS sequence"/>
</dbReference>
<dbReference type="SMART" id="SM00460">
    <property type="entry name" value="TGc"/>
    <property type="match status" value="1"/>
</dbReference>
<dbReference type="InterPro" id="IPR013589">
    <property type="entry name" value="Bac_transglu_N"/>
</dbReference>
<feature type="domain" description="Transglutaminase-like" evidence="1">
    <location>
        <begin position="176"/>
        <end position="246"/>
    </location>
</feature>
<dbReference type="OrthoDB" id="9804872at2"/>
<proteinExistence type="predicted"/>
<dbReference type="STRING" id="1246637.MTBBW1_710006"/>
<gene>
    <name evidence="2" type="ORF">MTBBW1_710006</name>
</gene>
<dbReference type="InterPro" id="IPR038765">
    <property type="entry name" value="Papain-like_cys_pep_sf"/>
</dbReference>
<reference evidence="2 3" key="1">
    <citation type="submission" date="2017-03" db="EMBL/GenBank/DDBJ databases">
        <authorList>
            <person name="Afonso C.L."/>
            <person name="Miller P.J."/>
            <person name="Scott M.A."/>
            <person name="Spackman E."/>
            <person name="Goraichik I."/>
            <person name="Dimitrov K.M."/>
            <person name="Suarez D.L."/>
            <person name="Swayne D.E."/>
        </authorList>
    </citation>
    <scope>NUCLEOTIDE SEQUENCE [LARGE SCALE GENOMIC DNA]</scope>
    <source>
        <strain evidence="2">PRJEB14757</strain>
    </source>
</reference>
<protein>
    <submittedName>
        <fullName evidence="2">Putative transglutaminase protein</fullName>
    </submittedName>
</protein>
<keyword evidence="3" id="KW-1185">Reference proteome</keyword>
<dbReference type="PANTHER" id="PTHR33490:SF7">
    <property type="entry name" value="BLR2979 PROTEIN"/>
    <property type="match status" value="1"/>
</dbReference>
<dbReference type="EMBL" id="FWEV01000316">
    <property type="protein sequence ID" value="SLM32406.1"/>
    <property type="molecule type" value="Genomic_DNA"/>
</dbReference>
<dbReference type="SUPFAM" id="SSF54001">
    <property type="entry name" value="Cysteine proteinases"/>
    <property type="match status" value="1"/>
</dbReference>
<evidence type="ECO:0000313" key="2">
    <source>
        <dbReference type="EMBL" id="SLM32406.1"/>
    </source>
</evidence>
<dbReference type="AlphaFoldDB" id="A0A1W1HIY0"/>
<dbReference type="Gene3D" id="3.10.620.30">
    <property type="match status" value="1"/>
</dbReference>
<organism evidence="2 3">
    <name type="scientific">Desulfamplus magnetovallimortis</name>
    <dbReference type="NCBI Taxonomy" id="1246637"/>
    <lineage>
        <taxon>Bacteria</taxon>
        <taxon>Pseudomonadati</taxon>
        <taxon>Thermodesulfobacteriota</taxon>
        <taxon>Desulfobacteria</taxon>
        <taxon>Desulfobacterales</taxon>
        <taxon>Desulfobacteraceae</taxon>
        <taxon>Desulfamplus</taxon>
    </lineage>
</organism>
<dbReference type="PANTHER" id="PTHR33490">
    <property type="entry name" value="BLR5614 PROTEIN-RELATED"/>
    <property type="match status" value="1"/>
</dbReference>
<name>A0A1W1HIY0_9BACT</name>
<dbReference type="RefSeq" id="WP_080802143.1">
    <property type="nucleotide sequence ID" value="NZ_LT828543.1"/>
</dbReference>
<accession>A0A1W1HIY0</accession>
<evidence type="ECO:0000313" key="3">
    <source>
        <dbReference type="Proteomes" id="UP000191931"/>
    </source>
</evidence>
<dbReference type="Pfam" id="PF08379">
    <property type="entry name" value="Bact_transglu_N"/>
    <property type="match status" value="1"/>
</dbReference>